<dbReference type="PANTHER" id="PTHR11092">
    <property type="entry name" value="SUGAR NUCLEOTIDE EPIMERASE RELATED"/>
    <property type="match status" value="1"/>
</dbReference>
<dbReference type="InterPro" id="IPR036291">
    <property type="entry name" value="NAD(P)-bd_dom_sf"/>
</dbReference>
<organism evidence="4 5">
    <name type="scientific">Speluncibacter jeojiensis</name>
    <dbReference type="NCBI Taxonomy" id="2710754"/>
    <lineage>
        <taxon>Bacteria</taxon>
        <taxon>Bacillati</taxon>
        <taxon>Actinomycetota</taxon>
        <taxon>Actinomycetes</taxon>
        <taxon>Mycobacteriales</taxon>
        <taxon>Speluncibacteraceae</taxon>
        <taxon>Speluncibacter</taxon>
    </lineage>
</organism>
<evidence type="ECO:0000313" key="4">
    <source>
        <dbReference type="EMBL" id="MDG3013809.1"/>
    </source>
</evidence>
<sequence length="452" mass="48229">MGLVHASIVEAPRAEVFAWHARPGALARLSPPWASLRPIAESDSLERGRAVLGLPCGLRWVADHDPAAYDPPRRFVDTLGVDGLASLPARLAVPRWRHTHDFEAVGDDRTRVVDHVDSPVPGLLLRAMFDYRHAQLAGDLRAHRLAEANGLRPLTVAISGASGLVGTALAAFLTTGGHRVVRLVRRSARHPNERRWEPADPEPGLLEGVDAVVHLAGASIAGRFTPAHKEAIQGSRIGPTRKLAELAGRSGGPGTFVCASAVGYYGADRGDEVLAEGSARGDGFLAEVVADWEDACEPARQAGVRVVNVRTGIVQSPLGGTLRLLRPLLRAGLGGRLGDGRQWQSWIGVDDLVDVYHRAVWDTALTGPVNAVAPVPVRNADYTRALAAVMHRPAVLPMTSVGPRILLGDEGARELACACQRVEPAKLVAAGHHFRHPLIEPALRHLLGKGEA</sequence>
<proteinExistence type="inferred from homology"/>
<evidence type="ECO:0000259" key="3">
    <source>
        <dbReference type="Pfam" id="PF08338"/>
    </source>
</evidence>
<protein>
    <submittedName>
        <fullName evidence="4">TIGR01777 family oxidoreductase</fullName>
    </submittedName>
</protein>
<reference evidence="4" key="1">
    <citation type="submission" date="2022-08" db="EMBL/GenBank/DDBJ databases">
        <title>Genome analysis of Corynebacteriales strain.</title>
        <authorList>
            <person name="Lee S.D."/>
        </authorList>
    </citation>
    <scope>NUCLEOTIDE SEQUENCE</scope>
    <source>
        <strain evidence="4">D3-21</strain>
    </source>
</reference>
<dbReference type="EMBL" id="JANRHA010000002">
    <property type="protein sequence ID" value="MDG3013809.1"/>
    <property type="molecule type" value="Genomic_DNA"/>
</dbReference>
<comment type="similarity">
    <text evidence="1">Belongs to the NAD(P)-dependent epimerase/dehydratase family. SDR39U1 subfamily.</text>
</comment>
<keyword evidence="5" id="KW-1185">Reference proteome</keyword>
<name>A0A9X4LX28_9ACTN</name>
<dbReference type="Pfam" id="PF01370">
    <property type="entry name" value="Epimerase"/>
    <property type="match status" value="1"/>
</dbReference>
<feature type="domain" description="DUF1731" evidence="3">
    <location>
        <begin position="402"/>
        <end position="446"/>
    </location>
</feature>
<dbReference type="AlphaFoldDB" id="A0A9X4LX28"/>
<dbReference type="InterPro" id="IPR001509">
    <property type="entry name" value="Epimerase_deHydtase"/>
</dbReference>
<dbReference type="Gene3D" id="3.40.50.720">
    <property type="entry name" value="NAD(P)-binding Rossmann-like Domain"/>
    <property type="match status" value="1"/>
</dbReference>
<accession>A0A9X4LX28</accession>
<comment type="caution">
    <text evidence="4">The sequence shown here is derived from an EMBL/GenBank/DDBJ whole genome shotgun (WGS) entry which is preliminary data.</text>
</comment>
<dbReference type="Gene3D" id="3.30.530.20">
    <property type="match status" value="1"/>
</dbReference>
<dbReference type="CDD" id="cd07820">
    <property type="entry name" value="SRPBCC_3"/>
    <property type="match status" value="1"/>
</dbReference>
<dbReference type="InterPro" id="IPR023393">
    <property type="entry name" value="START-like_dom_sf"/>
</dbReference>
<evidence type="ECO:0000259" key="2">
    <source>
        <dbReference type="Pfam" id="PF01370"/>
    </source>
</evidence>
<dbReference type="PANTHER" id="PTHR11092:SF0">
    <property type="entry name" value="EPIMERASE FAMILY PROTEIN SDR39U1"/>
    <property type="match status" value="1"/>
</dbReference>
<evidence type="ECO:0000313" key="5">
    <source>
        <dbReference type="Proteomes" id="UP001152755"/>
    </source>
</evidence>
<dbReference type="Proteomes" id="UP001152755">
    <property type="component" value="Unassembled WGS sequence"/>
</dbReference>
<dbReference type="NCBIfam" id="TIGR01777">
    <property type="entry name" value="yfcH"/>
    <property type="match status" value="1"/>
</dbReference>
<evidence type="ECO:0000256" key="1">
    <source>
        <dbReference type="ARBA" id="ARBA00009353"/>
    </source>
</evidence>
<dbReference type="RefSeq" id="WP_332519299.1">
    <property type="nucleotide sequence ID" value="NZ_JANRHA010000002.1"/>
</dbReference>
<gene>
    <name evidence="4" type="ORF">NVS88_04465</name>
</gene>
<dbReference type="SUPFAM" id="SSF51735">
    <property type="entry name" value="NAD(P)-binding Rossmann-fold domains"/>
    <property type="match status" value="1"/>
</dbReference>
<dbReference type="SUPFAM" id="SSF55961">
    <property type="entry name" value="Bet v1-like"/>
    <property type="match status" value="1"/>
</dbReference>
<dbReference type="Pfam" id="PF08338">
    <property type="entry name" value="DUF1731"/>
    <property type="match status" value="1"/>
</dbReference>
<feature type="domain" description="NAD-dependent epimerase/dehydratase" evidence="2">
    <location>
        <begin position="157"/>
        <end position="360"/>
    </location>
</feature>
<dbReference type="InterPro" id="IPR013549">
    <property type="entry name" value="DUF1731"/>
</dbReference>
<dbReference type="InterPro" id="IPR010099">
    <property type="entry name" value="SDR39U1"/>
</dbReference>